<evidence type="ECO:0000313" key="2">
    <source>
        <dbReference type="EMBL" id="PLR18860.1"/>
    </source>
</evidence>
<dbReference type="Gene3D" id="3.40.50.2000">
    <property type="entry name" value="Glycogen Phosphorylase B"/>
    <property type="match status" value="1"/>
</dbReference>
<dbReference type="OrthoDB" id="118340at2"/>
<gene>
    <name evidence="2" type="ORF">SGCZBJ_24810</name>
</gene>
<name>A0A2N5CYH2_9CAUL</name>
<accession>A0A2N5CYH2</accession>
<dbReference type="GO" id="GO:0016757">
    <property type="term" value="F:glycosyltransferase activity"/>
    <property type="evidence" value="ECO:0007669"/>
    <property type="project" value="InterPro"/>
</dbReference>
<dbReference type="CDD" id="cd03801">
    <property type="entry name" value="GT4_PimA-like"/>
    <property type="match status" value="1"/>
</dbReference>
<organism evidence="2 3">
    <name type="scientific">Caulobacter zeae</name>
    <dbReference type="NCBI Taxonomy" id="2055137"/>
    <lineage>
        <taxon>Bacteria</taxon>
        <taxon>Pseudomonadati</taxon>
        <taxon>Pseudomonadota</taxon>
        <taxon>Alphaproteobacteria</taxon>
        <taxon>Caulobacterales</taxon>
        <taxon>Caulobacteraceae</taxon>
        <taxon>Caulobacter</taxon>
    </lineage>
</organism>
<dbReference type="InterPro" id="IPR001296">
    <property type="entry name" value="Glyco_trans_1"/>
</dbReference>
<evidence type="ECO:0000313" key="3">
    <source>
        <dbReference type="Proteomes" id="UP000234479"/>
    </source>
</evidence>
<keyword evidence="2" id="KW-0808">Transferase</keyword>
<dbReference type="PANTHER" id="PTHR46656:SF3">
    <property type="entry name" value="PUTATIVE-RELATED"/>
    <property type="match status" value="1"/>
</dbReference>
<sequence>MIKQLKRLVWRALPGAAHAVSLRLPYVRAYLFHGWKRRPVRVAPADAPVIVAGFQGAVLGLGEAVRGLTRAVRLTGRQVVAWDVSERLGHARRLGEGDPEIPAAGAGVIIVQVNPVELIHLISQTRGEPFAGRRTIGCWAWELPRIPKAWKPAFRYVDEVWALSEFGAEAIRRDAPPRVKVRVAPLTVEVDPQAPDRARFGLPPEAVVVLCAFDFRSSIARKNPLGALEAFRRARALTPTPAVLVFKTVGSEAAPEALASLRQAIGDADDVRLLVDPMSAGDKDCLVASCDILLSLHRAEGFGLFPAEAMAAGKAVVATGWSGNLDFMDAESAVLTPVRLVAVEDAQGVYADGQWADPDLDFAARALARLIDDPVERLALGERARRAIAARLSLPAVAALVDDALNNKDAA</sequence>
<feature type="domain" description="Glycosyl transferase family 1" evidence="1">
    <location>
        <begin position="221"/>
        <end position="332"/>
    </location>
</feature>
<dbReference type="SUPFAM" id="SSF53756">
    <property type="entry name" value="UDP-Glycosyltransferase/glycogen phosphorylase"/>
    <property type="match status" value="1"/>
</dbReference>
<comment type="caution">
    <text evidence="2">The sequence shown here is derived from an EMBL/GenBank/DDBJ whole genome shotgun (WGS) entry which is preliminary data.</text>
</comment>
<reference evidence="2 3" key="1">
    <citation type="submission" date="2017-12" db="EMBL/GenBank/DDBJ databases">
        <title>The genome sequence of Caulobacter sp. 410.</title>
        <authorList>
            <person name="Gao J."/>
            <person name="Mao X."/>
            <person name="Sun J."/>
        </authorList>
    </citation>
    <scope>NUCLEOTIDE SEQUENCE [LARGE SCALE GENOMIC DNA]</scope>
    <source>
        <strain evidence="2 3">410</strain>
    </source>
</reference>
<evidence type="ECO:0000259" key="1">
    <source>
        <dbReference type="Pfam" id="PF00534"/>
    </source>
</evidence>
<keyword evidence="3" id="KW-1185">Reference proteome</keyword>
<dbReference type="EMBL" id="PJRS01000049">
    <property type="protein sequence ID" value="PLR18860.1"/>
    <property type="molecule type" value="Genomic_DNA"/>
</dbReference>
<protein>
    <submittedName>
        <fullName evidence="2">Glycosyl transferase family 1</fullName>
    </submittedName>
</protein>
<proteinExistence type="predicted"/>
<dbReference type="AlphaFoldDB" id="A0A2N5CYH2"/>
<dbReference type="Pfam" id="PF00534">
    <property type="entry name" value="Glycos_transf_1"/>
    <property type="match status" value="1"/>
</dbReference>
<dbReference type="Proteomes" id="UP000234479">
    <property type="component" value="Unassembled WGS sequence"/>
</dbReference>
<dbReference type="RefSeq" id="WP_101720572.1">
    <property type="nucleotide sequence ID" value="NZ_PJRS01000049.1"/>
</dbReference>
<dbReference type="PANTHER" id="PTHR46656">
    <property type="entry name" value="PUTATIVE-RELATED"/>
    <property type="match status" value="1"/>
</dbReference>